<evidence type="ECO:0000256" key="1">
    <source>
        <dbReference type="SAM" id="Coils"/>
    </source>
</evidence>
<keyword evidence="5" id="KW-1185">Reference proteome</keyword>
<dbReference type="RefSeq" id="WP_087457994.1">
    <property type="nucleotide sequence ID" value="NZ_CP021434.1"/>
</dbReference>
<dbReference type="Pfam" id="PF07833">
    <property type="entry name" value="Cu_amine_oxidN1"/>
    <property type="match status" value="1"/>
</dbReference>
<dbReference type="Gene3D" id="3.30.457.10">
    <property type="entry name" value="Copper amine oxidase-like, N-terminal domain"/>
    <property type="match status" value="1"/>
</dbReference>
<dbReference type="KEGG" id="tum:CBW65_17900"/>
<gene>
    <name evidence="4" type="ORF">CBW65_17900</name>
</gene>
<sequence>MIKKHRRKFVTLLLAFSLFGAFLPTSPEATAAERPAASKVSSGHLLIGTYLIQKEALTKPVLDAAKASMDQSDQGMYYKSELADGAWFNIQNGYDLSAILSPSGTTVTNADIDKMTISVWVHLVDGKPTVEWTQTPADLDQAIAGAKAQQVQAEADNKAAVEAGDDTLAITLSLKAATLKAQVAFLEALKAGKGDQAAAELEKLADPEKLLADSVKGAQADLQKKLEADLKKAEDALNAATDPAEKAKLLEQKKQAEDNLNDFKANALSSQVDTANAASLQLAQDLSRAVNNSQTKQALDLLTQLEAADQQVLILHKGLLTQQVAALEKKIKETTNFDEIQELQAEIATTKQSAYAKEKTAWEAEVKVLEAAFQTAEKLGQNDMAAQLLAKLNTIAVRLDEIQAEAKATRISSRKAEIADLKKQIQEAKAAGATDTADQLLMPLVQAEGVQAADEQGVIDIILDIEEAIVKVNAKLKTASAEEAVLLKQELAVLNTNLLKAQKTELFLIKEQAEKKQAEVKAETGKTSPTLTQMHQLYIKEIKAIEKQKYTAIDLTALAALQKQIKKEQPKATVLPVENVIAKSVDIKFMMPPVILDGRTLIHIRPISESFGSTVIWNNDEQSVWISQEGATVYCKIGDKTALVNGKPVTLDVPPRLIAGRTVVPLRFVVEALGLNVTWDDPSQTIEIKGTVNR</sequence>
<dbReference type="InterPro" id="IPR036582">
    <property type="entry name" value="Mao_N_sf"/>
</dbReference>
<evidence type="ECO:0000259" key="3">
    <source>
        <dbReference type="Pfam" id="PF07833"/>
    </source>
</evidence>
<name>A0A1Y0IT38_9BACL</name>
<feature type="coiled-coil region" evidence="1">
    <location>
        <begin position="385"/>
        <end position="431"/>
    </location>
</feature>
<dbReference type="AlphaFoldDB" id="A0A1Y0IT38"/>
<keyword evidence="1" id="KW-0175">Coiled coil</keyword>
<organism evidence="4 5">
    <name type="scientific">Tumebacillus avium</name>
    <dbReference type="NCBI Taxonomy" id="1903704"/>
    <lineage>
        <taxon>Bacteria</taxon>
        <taxon>Bacillati</taxon>
        <taxon>Bacillota</taxon>
        <taxon>Bacilli</taxon>
        <taxon>Bacillales</taxon>
        <taxon>Alicyclobacillaceae</taxon>
        <taxon>Tumebacillus</taxon>
    </lineage>
</organism>
<protein>
    <recommendedName>
        <fullName evidence="3">Copper amine oxidase-like N-terminal domain-containing protein</fullName>
    </recommendedName>
</protein>
<keyword evidence="2" id="KW-0732">Signal</keyword>
<evidence type="ECO:0000313" key="5">
    <source>
        <dbReference type="Proteomes" id="UP000195437"/>
    </source>
</evidence>
<reference evidence="5" key="1">
    <citation type="submission" date="2017-05" db="EMBL/GenBank/DDBJ databases">
        <authorList>
            <person name="Sung H."/>
        </authorList>
    </citation>
    <scope>NUCLEOTIDE SEQUENCE [LARGE SCALE GENOMIC DNA]</scope>
    <source>
        <strain evidence="5">AR23208</strain>
    </source>
</reference>
<dbReference type="Proteomes" id="UP000195437">
    <property type="component" value="Chromosome"/>
</dbReference>
<evidence type="ECO:0000256" key="2">
    <source>
        <dbReference type="SAM" id="SignalP"/>
    </source>
</evidence>
<dbReference type="SUPFAM" id="SSF55383">
    <property type="entry name" value="Copper amine oxidase, domain N"/>
    <property type="match status" value="1"/>
</dbReference>
<feature type="signal peptide" evidence="2">
    <location>
        <begin position="1"/>
        <end position="31"/>
    </location>
</feature>
<accession>A0A1Y0IT38</accession>
<feature type="chain" id="PRO_5012259749" description="Copper amine oxidase-like N-terminal domain-containing protein" evidence="2">
    <location>
        <begin position="32"/>
        <end position="694"/>
    </location>
</feature>
<dbReference type="InterPro" id="IPR012854">
    <property type="entry name" value="Cu_amine_oxidase-like_N"/>
</dbReference>
<dbReference type="OrthoDB" id="2379109at2"/>
<dbReference type="EMBL" id="CP021434">
    <property type="protein sequence ID" value="ARU62635.1"/>
    <property type="molecule type" value="Genomic_DNA"/>
</dbReference>
<feature type="domain" description="Copper amine oxidase-like N-terminal" evidence="3">
    <location>
        <begin position="585"/>
        <end position="688"/>
    </location>
</feature>
<proteinExistence type="predicted"/>
<evidence type="ECO:0000313" key="4">
    <source>
        <dbReference type="EMBL" id="ARU62635.1"/>
    </source>
</evidence>